<dbReference type="SUPFAM" id="SSF52283">
    <property type="entry name" value="Formate/glycerate dehydrogenase catalytic domain-like"/>
    <property type="match status" value="1"/>
</dbReference>
<dbReference type="SUPFAM" id="SSF51735">
    <property type="entry name" value="NAD(P)-binding Rossmann-fold domains"/>
    <property type="match status" value="1"/>
</dbReference>
<proteinExistence type="inferred from homology"/>
<dbReference type="FunFam" id="3.40.50.720:FF:000041">
    <property type="entry name" value="D-3-phosphoglycerate dehydrogenase"/>
    <property type="match status" value="1"/>
</dbReference>
<dbReference type="GO" id="GO:0051287">
    <property type="term" value="F:NAD binding"/>
    <property type="evidence" value="ECO:0007669"/>
    <property type="project" value="InterPro"/>
</dbReference>
<dbReference type="OrthoDB" id="9793626at2"/>
<dbReference type="InterPro" id="IPR006140">
    <property type="entry name" value="D-isomer_DH_NAD-bd"/>
</dbReference>
<organism evidence="7 8">
    <name type="scientific">Litoreibacter roseus</name>
    <dbReference type="NCBI Taxonomy" id="2601869"/>
    <lineage>
        <taxon>Bacteria</taxon>
        <taxon>Pseudomonadati</taxon>
        <taxon>Pseudomonadota</taxon>
        <taxon>Alphaproteobacteria</taxon>
        <taxon>Rhodobacterales</taxon>
        <taxon>Roseobacteraceae</taxon>
        <taxon>Litoreibacter</taxon>
    </lineage>
</organism>
<sequence length="309" mass="33180">MKKVIISEFMDEASVDELRQTYDVLYDPGLVDTPDSLFQALGDADALIVRNRTQVKEQLLSHAPNLKAVGRLGVGLDNIDLDLCAARGIAVHPASGANDLAVAEYVLSTAMSLLRRAYNGFDRMVAGEWPRQDMAGYELSGKTLGLVGFGSIARQTAGKAHTLGMSVEAYDPFVSEKDPIWAHAGRRETLLELATSVDVLSLHVPLTEDTYHIVNADLLDAMHPKAVLINAARGGVVDEVALAMALRNGRLGGAALDVFETEPLTAEAAAKFKDLTNLILTPHIAGVTQEANVRVSALTAQNVRRTLVT</sequence>
<accession>A0A6N6JF49</accession>
<dbReference type="Pfam" id="PF02826">
    <property type="entry name" value="2-Hacid_dh_C"/>
    <property type="match status" value="1"/>
</dbReference>
<name>A0A6N6JF49_9RHOB</name>
<dbReference type="Pfam" id="PF00389">
    <property type="entry name" value="2-Hacid_dh"/>
    <property type="match status" value="1"/>
</dbReference>
<dbReference type="InterPro" id="IPR029753">
    <property type="entry name" value="D-isomer_DH_CS"/>
</dbReference>
<dbReference type="GO" id="GO:0047545">
    <property type="term" value="F:(S)-2-hydroxyglutarate dehydrogenase activity"/>
    <property type="evidence" value="ECO:0007669"/>
    <property type="project" value="UniProtKB-ARBA"/>
</dbReference>
<feature type="domain" description="D-isomer specific 2-hydroxyacid dehydrogenase catalytic" evidence="5">
    <location>
        <begin position="6"/>
        <end position="307"/>
    </location>
</feature>
<dbReference type="InterPro" id="IPR006139">
    <property type="entry name" value="D-isomer_2_OHA_DH_cat_dom"/>
</dbReference>
<reference evidence="7 8" key="1">
    <citation type="submission" date="2019-12" db="EMBL/GenBank/DDBJ databases">
        <title>Litoreibacter badius sp. nov., a novel bacteriochlorophyll a-containing bacterium in the genus Litoreibacter.</title>
        <authorList>
            <person name="Kanamuro M."/>
            <person name="Takabe Y."/>
            <person name="Mori K."/>
            <person name="Takaichi S."/>
            <person name="Hanada S."/>
        </authorList>
    </citation>
    <scope>NUCLEOTIDE SEQUENCE [LARGE SCALE GENOMIC DNA]</scope>
    <source>
        <strain evidence="7 8">K6</strain>
    </source>
</reference>
<dbReference type="Proteomes" id="UP000436822">
    <property type="component" value="Unassembled WGS sequence"/>
</dbReference>
<comment type="similarity">
    <text evidence="1 4">Belongs to the D-isomer specific 2-hydroxyacid dehydrogenase family.</text>
</comment>
<evidence type="ECO:0000256" key="2">
    <source>
        <dbReference type="ARBA" id="ARBA00023002"/>
    </source>
</evidence>
<dbReference type="GO" id="GO:0006564">
    <property type="term" value="P:L-serine biosynthetic process"/>
    <property type="evidence" value="ECO:0007669"/>
    <property type="project" value="UniProtKB-ARBA"/>
</dbReference>
<dbReference type="GO" id="GO:0004617">
    <property type="term" value="F:phosphoglycerate dehydrogenase activity"/>
    <property type="evidence" value="ECO:0007669"/>
    <property type="project" value="UniProtKB-ARBA"/>
</dbReference>
<protein>
    <recommendedName>
        <fullName evidence="9">(S)-sulfolactate dehydrogenase</fullName>
    </recommendedName>
</protein>
<dbReference type="InterPro" id="IPR036291">
    <property type="entry name" value="NAD(P)-bd_dom_sf"/>
</dbReference>
<evidence type="ECO:0000256" key="3">
    <source>
        <dbReference type="ARBA" id="ARBA00023027"/>
    </source>
</evidence>
<dbReference type="InterPro" id="IPR050857">
    <property type="entry name" value="D-2-hydroxyacid_DH"/>
</dbReference>
<dbReference type="PANTHER" id="PTHR42789:SF1">
    <property type="entry name" value="D-ISOMER SPECIFIC 2-HYDROXYACID DEHYDROGENASE FAMILY PROTEIN (AFU_ORTHOLOGUE AFUA_6G10090)"/>
    <property type="match status" value="1"/>
</dbReference>
<dbReference type="CDD" id="cd12173">
    <property type="entry name" value="PGDH_4"/>
    <property type="match status" value="1"/>
</dbReference>
<comment type="caution">
    <text evidence="7">The sequence shown here is derived from an EMBL/GenBank/DDBJ whole genome shotgun (WGS) entry which is preliminary data.</text>
</comment>
<dbReference type="PROSITE" id="PS00671">
    <property type="entry name" value="D_2_HYDROXYACID_DH_3"/>
    <property type="match status" value="1"/>
</dbReference>
<dbReference type="RefSeq" id="WP_159806538.1">
    <property type="nucleotide sequence ID" value="NZ_BLJE01000002.1"/>
</dbReference>
<gene>
    <name evidence="7" type="ORF">KIN_20450</name>
</gene>
<keyword evidence="8" id="KW-1185">Reference proteome</keyword>
<keyword evidence="3" id="KW-0520">NAD</keyword>
<dbReference type="EMBL" id="BLJE01000002">
    <property type="protein sequence ID" value="GFE64971.1"/>
    <property type="molecule type" value="Genomic_DNA"/>
</dbReference>
<evidence type="ECO:0000256" key="4">
    <source>
        <dbReference type="RuleBase" id="RU003719"/>
    </source>
</evidence>
<evidence type="ECO:0000313" key="7">
    <source>
        <dbReference type="EMBL" id="GFE64971.1"/>
    </source>
</evidence>
<evidence type="ECO:0000259" key="5">
    <source>
        <dbReference type="Pfam" id="PF00389"/>
    </source>
</evidence>
<evidence type="ECO:0008006" key="9">
    <source>
        <dbReference type="Google" id="ProtNLM"/>
    </source>
</evidence>
<dbReference type="Gene3D" id="3.40.50.720">
    <property type="entry name" value="NAD(P)-binding Rossmann-like Domain"/>
    <property type="match status" value="2"/>
</dbReference>
<evidence type="ECO:0000313" key="8">
    <source>
        <dbReference type="Proteomes" id="UP000436822"/>
    </source>
</evidence>
<dbReference type="AlphaFoldDB" id="A0A6N6JF49"/>
<evidence type="ECO:0000259" key="6">
    <source>
        <dbReference type="Pfam" id="PF02826"/>
    </source>
</evidence>
<feature type="domain" description="D-isomer specific 2-hydroxyacid dehydrogenase NAD-binding" evidence="6">
    <location>
        <begin position="108"/>
        <end position="285"/>
    </location>
</feature>
<keyword evidence="2 4" id="KW-0560">Oxidoreductase</keyword>
<dbReference type="PANTHER" id="PTHR42789">
    <property type="entry name" value="D-ISOMER SPECIFIC 2-HYDROXYACID DEHYDROGENASE FAMILY PROTEIN (AFU_ORTHOLOGUE AFUA_6G10090)"/>
    <property type="match status" value="1"/>
</dbReference>
<evidence type="ECO:0000256" key="1">
    <source>
        <dbReference type="ARBA" id="ARBA00005854"/>
    </source>
</evidence>